<dbReference type="EMBL" id="MIGC01007452">
    <property type="protein sequence ID" value="PHJ15737.1"/>
    <property type="molecule type" value="Genomic_DNA"/>
</dbReference>
<feature type="domain" description="Dynein heavy chain tail" evidence="3">
    <location>
        <begin position="138"/>
        <end position="263"/>
    </location>
</feature>
<gene>
    <name evidence="4" type="ORF">CSUI_010450</name>
</gene>
<dbReference type="Proteomes" id="UP000221165">
    <property type="component" value="Unassembled WGS sequence"/>
</dbReference>
<protein>
    <submittedName>
        <fullName evidence="4">Dynein gamma flagellar outer</fullName>
    </submittedName>
</protein>
<proteinExistence type="inferred from homology"/>
<name>A0A2C6KDW6_9APIC</name>
<dbReference type="GeneID" id="94433765"/>
<evidence type="ECO:0000313" key="4">
    <source>
        <dbReference type="EMBL" id="PHJ15737.1"/>
    </source>
</evidence>
<dbReference type="Pfam" id="PF08385">
    <property type="entry name" value="DHC_N1"/>
    <property type="match status" value="2"/>
</dbReference>
<evidence type="ECO:0000313" key="5">
    <source>
        <dbReference type="Proteomes" id="UP000221165"/>
    </source>
</evidence>
<dbReference type="AlphaFoldDB" id="A0A2C6KDW6"/>
<accession>A0A2C6KDW6</accession>
<evidence type="ECO:0000256" key="2">
    <source>
        <dbReference type="SAM" id="MobiDB-lite"/>
    </source>
</evidence>
<keyword evidence="4" id="KW-0969">Cilium</keyword>
<feature type="non-terminal residue" evidence="4">
    <location>
        <position position="264"/>
    </location>
</feature>
<dbReference type="GO" id="GO:0007018">
    <property type="term" value="P:microtubule-based movement"/>
    <property type="evidence" value="ECO:0007669"/>
    <property type="project" value="InterPro"/>
</dbReference>
<keyword evidence="5" id="KW-1185">Reference proteome</keyword>
<feature type="compositionally biased region" description="Basic and acidic residues" evidence="2">
    <location>
        <begin position="117"/>
        <end position="131"/>
    </location>
</feature>
<dbReference type="GO" id="GO:0045505">
    <property type="term" value="F:dynein intermediate chain binding"/>
    <property type="evidence" value="ECO:0007669"/>
    <property type="project" value="InterPro"/>
</dbReference>
<dbReference type="GO" id="GO:0051959">
    <property type="term" value="F:dynein light intermediate chain binding"/>
    <property type="evidence" value="ECO:0007669"/>
    <property type="project" value="InterPro"/>
</dbReference>
<dbReference type="InterPro" id="IPR026983">
    <property type="entry name" value="DHC"/>
</dbReference>
<organism evidence="4 5">
    <name type="scientific">Cystoisospora suis</name>
    <dbReference type="NCBI Taxonomy" id="483139"/>
    <lineage>
        <taxon>Eukaryota</taxon>
        <taxon>Sar</taxon>
        <taxon>Alveolata</taxon>
        <taxon>Apicomplexa</taxon>
        <taxon>Conoidasida</taxon>
        <taxon>Coccidia</taxon>
        <taxon>Eucoccidiorida</taxon>
        <taxon>Eimeriorina</taxon>
        <taxon>Sarcocystidae</taxon>
        <taxon>Cystoisospora</taxon>
    </lineage>
</organism>
<keyword evidence="4" id="KW-0282">Flagellum</keyword>
<dbReference type="InterPro" id="IPR013594">
    <property type="entry name" value="Dynein_heavy_tail"/>
</dbReference>
<evidence type="ECO:0000259" key="3">
    <source>
        <dbReference type="Pfam" id="PF08385"/>
    </source>
</evidence>
<dbReference type="PANTHER" id="PTHR46532:SF4">
    <property type="entry name" value="AAA+ ATPASE DOMAIN-CONTAINING PROTEIN"/>
    <property type="match status" value="1"/>
</dbReference>
<reference evidence="4 5" key="1">
    <citation type="journal article" date="2017" name="Int. J. Parasitol.">
        <title>The genome of the protozoan parasite Cystoisospora suis and a reverse vaccinology approach to identify vaccine candidates.</title>
        <authorList>
            <person name="Palmieri N."/>
            <person name="Shrestha A."/>
            <person name="Ruttkowski B."/>
            <person name="Beck T."/>
            <person name="Vogl C."/>
            <person name="Tomley F."/>
            <person name="Blake D.P."/>
            <person name="Joachim A."/>
        </authorList>
    </citation>
    <scope>NUCLEOTIDE SEQUENCE [LARGE SCALE GENOMIC DNA]</scope>
    <source>
        <strain evidence="4 5">Wien I</strain>
    </source>
</reference>
<dbReference type="RefSeq" id="XP_067917469.1">
    <property type="nucleotide sequence ID" value="XM_068070554.1"/>
</dbReference>
<dbReference type="PANTHER" id="PTHR46532">
    <property type="entry name" value="MALE FERTILITY FACTOR KL5"/>
    <property type="match status" value="1"/>
</dbReference>
<comment type="similarity">
    <text evidence="1">Belongs to the dynein heavy chain family.</text>
</comment>
<keyword evidence="4" id="KW-0966">Cell projection</keyword>
<dbReference type="GO" id="GO:0005858">
    <property type="term" value="C:axonemal dynein complex"/>
    <property type="evidence" value="ECO:0007669"/>
    <property type="project" value="TreeGrafter"/>
</dbReference>
<feature type="region of interest" description="Disordered" evidence="2">
    <location>
        <begin position="117"/>
        <end position="136"/>
    </location>
</feature>
<sequence>MQRLNSIIEQLKSEDCRLVFQALYSVSKMTSEVTPKSRQTVFHTLRRCKQIDISITEAFNEAKDNVKYLSTLENFMDPLYTGILYQRAAALPSLSRSIRSIRLLIAVSSSPHLYGLERKEENEREEKEAKGRKASFSRTPQTIIDNLGALMNAITMIHSISRYYNTTERMTNFFIKITNQMIVNCKRVILEDDHYDKLWEKEPAPLIEKLEICSRLNEAYHEHYRITKDKLLTMPKGKQFDFSEHQIFGRIDLFCRRILKLISL</sequence>
<dbReference type="OrthoDB" id="345409at2759"/>
<feature type="domain" description="Dynein heavy chain tail" evidence="3">
    <location>
        <begin position="1"/>
        <end position="101"/>
    </location>
</feature>
<evidence type="ECO:0000256" key="1">
    <source>
        <dbReference type="ARBA" id="ARBA00008887"/>
    </source>
</evidence>
<comment type="caution">
    <text evidence="4">The sequence shown here is derived from an EMBL/GenBank/DDBJ whole genome shotgun (WGS) entry which is preliminary data.</text>
</comment>
<dbReference type="VEuPathDB" id="ToxoDB:CSUI_010450"/>